<dbReference type="InterPro" id="IPR027417">
    <property type="entry name" value="P-loop_NTPase"/>
</dbReference>
<dbReference type="SUPFAM" id="SSF52540">
    <property type="entry name" value="P-loop containing nucleoside triphosphate hydrolases"/>
    <property type="match status" value="1"/>
</dbReference>
<keyword evidence="6" id="KW-0472">Membrane</keyword>
<keyword evidence="3" id="KW-0201">Cytochrome c-type biogenesis</keyword>
<reference evidence="8 9" key="1">
    <citation type="submission" date="2019-08" db="EMBL/GenBank/DDBJ databases">
        <title>Sphingorhabdus soil sp. nov., isolated from arctic soil.</title>
        <authorList>
            <person name="Liu Y."/>
        </authorList>
    </citation>
    <scope>NUCLEOTIDE SEQUENCE [LARGE SCALE GENOMIC DNA]</scope>
    <source>
        <strain evidence="8 9">D-2Q-5-6</strain>
    </source>
</reference>
<dbReference type="Gene3D" id="3.40.50.300">
    <property type="entry name" value="P-loop containing nucleotide triphosphate hydrolases"/>
    <property type="match status" value="1"/>
</dbReference>
<evidence type="ECO:0000256" key="1">
    <source>
        <dbReference type="ARBA" id="ARBA00022448"/>
    </source>
</evidence>
<feature type="domain" description="ABC transporter" evidence="7">
    <location>
        <begin position="16"/>
        <end position="207"/>
    </location>
</feature>
<proteinExistence type="predicted"/>
<comment type="caution">
    <text evidence="8">The sequence shown here is derived from an EMBL/GenBank/DDBJ whole genome shotgun (WGS) entry which is preliminary data.</text>
</comment>
<dbReference type="PANTHER" id="PTHR43499">
    <property type="entry name" value="ABC TRANSPORTER I FAMILY MEMBER 1"/>
    <property type="match status" value="1"/>
</dbReference>
<evidence type="ECO:0000313" key="9">
    <source>
        <dbReference type="Proteomes" id="UP000321129"/>
    </source>
</evidence>
<dbReference type="PANTHER" id="PTHR43499:SF1">
    <property type="entry name" value="ABC TRANSPORTER I FAMILY MEMBER 1"/>
    <property type="match status" value="1"/>
</dbReference>
<dbReference type="EMBL" id="VOPY01000001">
    <property type="protein sequence ID" value="TXC73904.1"/>
    <property type="molecule type" value="Genomic_DNA"/>
</dbReference>
<evidence type="ECO:0000313" key="8">
    <source>
        <dbReference type="EMBL" id="TXC73904.1"/>
    </source>
</evidence>
<gene>
    <name evidence="8" type="primary">ccmA</name>
    <name evidence="8" type="ORF">FSZ31_04040</name>
</gene>
<name>A0A5C6UMZ3_9SPHN</name>
<dbReference type="AlphaFoldDB" id="A0A5C6UMZ3"/>
<dbReference type="GO" id="GO:0016887">
    <property type="term" value="F:ATP hydrolysis activity"/>
    <property type="evidence" value="ECO:0007669"/>
    <property type="project" value="InterPro"/>
</dbReference>
<dbReference type="GO" id="GO:0017004">
    <property type="term" value="P:cytochrome complex assembly"/>
    <property type="evidence" value="ECO:0007669"/>
    <property type="project" value="UniProtKB-KW"/>
</dbReference>
<evidence type="ECO:0000256" key="6">
    <source>
        <dbReference type="ARBA" id="ARBA00023136"/>
    </source>
</evidence>
<dbReference type="GO" id="GO:0005524">
    <property type="term" value="F:ATP binding"/>
    <property type="evidence" value="ECO:0007669"/>
    <property type="project" value="UniProtKB-KW"/>
</dbReference>
<keyword evidence="5" id="KW-1278">Translocase</keyword>
<dbReference type="InterPro" id="IPR003593">
    <property type="entry name" value="AAA+_ATPase"/>
</dbReference>
<evidence type="ECO:0000256" key="5">
    <source>
        <dbReference type="ARBA" id="ARBA00022967"/>
    </source>
</evidence>
<dbReference type="OrthoDB" id="9800654at2"/>
<keyword evidence="1" id="KW-0813">Transport</keyword>
<keyword evidence="4 8" id="KW-0067">ATP-binding</keyword>
<dbReference type="Pfam" id="PF00005">
    <property type="entry name" value="ABC_tran"/>
    <property type="match status" value="1"/>
</dbReference>
<sequence length="207" mass="20972">MTTRQSPNAPRHDAMIAFDAVACVRGGNVLFEDLSFAVCEGGALLVSGPNGAGKSSLLRLAAGLLDPVAGRISRSATTALTDERAALDPEQSVARALGWWARLDGAPDGAVDAALATLGCTHLAPVPVRLLSTGQRKRAALARTIASGAALWLLDEPANGLDADAIPLLEAAIARHRAAGGAVMVATHIALALPDAQRVALGAAVPA</sequence>
<dbReference type="GO" id="GO:0022857">
    <property type="term" value="F:transmembrane transporter activity"/>
    <property type="evidence" value="ECO:0007669"/>
    <property type="project" value="InterPro"/>
</dbReference>
<dbReference type="RefSeq" id="WP_147121741.1">
    <property type="nucleotide sequence ID" value="NZ_VOPY01000001.1"/>
</dbReference>
<dbReference type="InterPro" id="IPR003439">
    <property type="entry name" value="ABC_transporter-like_ATP-bd"/>
</dbReference>
<evidence type="ECO:0000256" key="4">
    <source>
        <dbReference type="ARBA" id="ARBA00022840"/>
    </source>
</evidence>
<evidence type="ECO:0000256" key="3">
    <source>
        <dbReference type="ARBA" id="ARBA00022748"/>
    </source>
</evidence>
<dbReference type="InterPro" id="IPR005895">
    <property type="entry name" value="ABC_transptr_haem_export_CcmA"/>
</dbReference>
<evidence type="ECO:0000259" key="7">
    <source>
        <dbReference type="PROSITE" id="PS50893"/>
    </source>
</evidence>
<evidence type="ECO:0000256" key="2">
    <source>
        <dbReference type="ARBA" id="ARBA00022741"/>
    </source>
</evidence>
<accession>A0A5C6UMZ3</accession>
<organism evidence="8 9">
    <name type="scientific">Flavisphingopyxis soli</name>
    <dbReference type="NCBI Taxonomy" id="2601267"/>
    <lineage>
        <taxon>Bacteria</taxon>
        <taxon>Pseudomonadati</taxon>
        <taxon>Pseudomonadota</taxon>
        <taxon>Alphaproteobacteria</taxon>
        <taxon>Sphingomonadales</taxon>
        <taxon>Sphingopyxidaceae</taxon>
        <taxon>Flavisphingopyxis</taxon>
    </lineage>
</organism>
<dbReference type="Proteomes" id="UP000321129">
    <property type="component" value="Unassembled WGS sequence"/>
</dbReference>
<keyword evidence="2" id="KW-0547">Nucleotide-binding</keyword>
<dbReference type="NCBIfam" id="TIGR01189">
    <property type="entry name" value="ccmA"/>
    <property type="match status" value="1"/>
</dbReference>
<dbReference type="SMART" id="SM00382">
    <property type="entry name" value="AAA"/>
    <property type="match status" value="1"/>
</dbReference>
<dbReference type="PROSITE" id="PS50893">
    <property type="entry name" value="ABC_TRANSPORTER_2"/>
    <property type="match status" value="1"/>
</dbReference>
<keyword evidence="9" id="KW-1185">Reference proteome</keyword>
<protein>
    <submittedName>
        <fullName evidence="8">Heme ABC exporter ATP-binding protein CcmA</fullName>
    </submittedName>
</protein>